<sequence length="51" mass="5805">MKPKSRMSSKGLILEELSPESRPTLSFETLAKAWKTKLNKAKLLEQFGIIE</sequence>
<evidence type="ECO:0000313" key="2">
    <source>
        <dbReference type="Proteomes" id="UP000599179"/>
    </source>
</evidence>
<accession>A0ABQ1SBT6</accession>
<gene>
    <name evidence="1" type="ORF">GCM10010832_01470</name>
</gene>
<dbReference type="Proteomes" id="UP000599179">
    <property type="component" value="Unassembled WGS sequence"/>
</dbReference>
<organism evidence="1 2">
    <name type="scientific">Psychroflexus planctonicus</name>
    <dbReference type="NCBI Taxonomy" id="1526575"/>
    <lineage>
        <taxon>Bacteria</taxon>
        <taxon>Pseudomonadati</taxon>
        <taxon>Bacteroidota</taxon>
        <taxon>Flavobacteriia</taxon>
        <taxon>Flavobacteriales</taxon>
        <taxon>Flavobacteriaceae</taxon>
        <taxon>Psychroflexus</taxon>
    </lineage>
</organism>
<reference evidence="2" key="1">
    <citation type="journal article" date="2019" name="Int. J. Syst. Evol. Microbiol.">
        <title>The Global Catalogue of Microorganisms (GCM) 10K type strain sequencing project: providing services to taxonomists for standard genome sequencing and annotation.</title>
        <authorList>
            <consortium name="The Broad Institute Genomics Platform"/>
            <consortium name="The Broad Institute Genome Sequencing Center for Infectious Disease"/>
            <person name="Wu L."/>
            <person name="Ma J."/>
        </authorList>
    </citation>
    <scope>NUCLEOTIDE SEQUENCE [LARGE SCALE GENOMIC DNA]</scope>
    <source>
        <strain evidence="2">CGMCC 1.12931</strain>
    </source>
</reference>
<protein>
    <submittedName>
        <fullName evidence="1">Uncharacterized protein</fullName>
    </submittedName>
</protein>
<comment type="caution">
    <text evidence="1">The sequence shown here is derived from an EMBL/GenBank/DDBJ whole genome shotgun (WGS) entry which is preliminary data.</text>
</comment>
<dbReference type="EMBL" id="BMGM01000001">
    <property type="protein sequence ID" value="GGE24487.1"/>
    <property type="molecule type" value="Genomic_DNA"/>
</dbReference>
<evidence type="ECO:0000313" key="1">
    <source>
        <dbReference type="EMBL" id="GGE24487.1"/>
    </source>
</evidence>
<keyword evidence="2" id="KW-1185">Reference proteome</keyword>
<name>A0ABQ1SBT6_9FLAO</name>
<proteinExistence type="predicted"/>
<dbReference type="RefSeq" id="WP_188457161.1">
    <property type="nucleotide sequence ID" value="NZ_BMGM01000001.1"/>
</dbReference>